<dbReference type="InterPro" id="IPR036915">
    <property type="entry name" value="Cyclin-like_sf"/>
</dbReference>
<organism evidence="1 2">
    <name type="scientific">Blastocystis sp. subtype 1 (strain ATCC 50177 / NandII)</name>
    <dbReference type="NCBI Taxonomy" id="478820"/>
    <lineage>
        <taxon>Eukaryota</taxon>
        <taxon>Sar</taxon>
        <taxon>Stramenopiles</taxon>
        <taxon>Bigyra</taxon>
        <taxon>Opalozoa</taxon>
        <taxon>Opalinata</taxon>
        <taxon>Blastocystidae</taxon>
        <taxon>Blastocystis</taxon>
    </lineage>
</organism>
<comment type="caution">
    <text evidence="1">The sequence shown here is derived from an EMBL/GenBank/DDBJ whole genome shotgun (WGS) entry which is preliminary data.</text>
</comment>
<dbReference type="PANTHER" id="PTHR15615:SF108">
    <property type="entry name" value="PROTEIN CNPPD1"/>
    <property type="match status" value="1"/>
</dbReference>
<dbReference type="Gene3D" id="1.10.472.10">
    <property type="entry name" value="Cyclin-like"/>
    <property type="match status" value="1"/>
</dbReference>
<gene>
    <name evidence="1" type="ORF">AV274_4187</name>
</gene>
<sequence>MESICGESIVDAYVCIIKSMIECCKDKASHNTTSRFHAVKIPSISIEDYVKRITKYFQCSYECFVCSLSYIDMLLADHFVLNAFSVHRTILVSVMEAAKFYDDCFFNNEFYARVGGVPVEELNALEMDFLFAIHFSLIVPLDAYQELHNELFLHCSCICENCHGLHIPHLDIVQKTPTYSYLCYSSTTFSDSR</sequence>
<dbReference type="SUPFAM" id="SSF47954">
    <property type="entry name" value="Cyclin-like"/>
    <property type="match status" value="1"/>
</dbReference>
<dbReference type="EMBL" id="LXWW01000288">
    <property type="protein sequence ID" value="OAO14121.1"/>
    <property type="molecule type" value="Genomic_DNA"/>
</dbReference>
<dbReference type="STRING" id="478820.A0A196SCT1"/>
<accession>A0A196SCT1</accession>
<proteinExistence type="predicted"/>
<dbReference type="OrthoDB" id="337735at2759"/>
<dbReference type="AlphaFoldDB" id="A0A196SCT1"/>
<keyword evidence="2" id="KW-1185">Reference proteome</keyword>
<dbReference type="GO" id="GO:0019901">
    <property type="term" value="F:protein kinase binding"/>
    <property type="evidence" value="ECO:0007669"/>
    <property type="project" value="InterPro"/>
</dbReference>
<protein>
    <submittedName>
        <fullName evidence="1">G1/S-specific cyclin PCL5</fullName>
    </submittedName>
</protein>
<name>A0A196SCT1_BLAHN</name>
<evidence type="ECO:0000313" key="2">
    <source>
        <dbReference type="Proteomes" id="UP000078348"/>
    </source>
</evidence>
<reference evidence="1 2" key="1">
    <citation type="submission" date="2016-05" db="EMBL/GenBank/DDBJ databases">
        <title>Nuclear genome of Blastocystis sp. subtype 1 NandII.</title>
        <authorList>
            <person name="Gentekaki E."/>
            <person name="Curtis B."/>
            <person name="Stairs C."/>
            <person name="Eme L."/>
            <person name="Herman E."/>
            <person name="Klimes V."/>
            <person name="Arias M.C."/>
            <person name="Elias M."/>
            <person name="Hilliou F."/>
            <person name="Klute M."/>
            <person name="Malik S.-B."/>
            <person name="Pightling A."/>
            <person name="Rachubinski R."/>
            <person name="Salas D."/>
            <person name="Schlacht A."/>
            <person name="Suga H."/>
            <person name="Archibald J."/>
            <person name="Ball S.G."/>
            <person name="Clark G."/>
            <person name="Dacks J."/>
            <person name="Van Der Giezen M."/>
            <person name="Tsaousis A."/>
            <person name="Roger A."/>
        </authorList>
    </citation>
    <scope>NUCLEOTIDE SEQUENCE [LARGE SCALE GENOMIC DNA]</scope>
    <source>
        <strain evidence="2">ATCC 50177 / NandII</strain>
    </source>
</reference>
<dbReference type="Pfam" id="PF08613">
    <property type="entry name" value="Cyclin"/>
    <property type="match status" value="1"/>
</dbReference>
<dbReference type="Proteomes" id="UP000078348">
    <property type="component" value="Unassembled WGS sequence"/>
</dbReference>
<evidence type="ECO:0000313" key="1">
    <source>
        <dbReference type="EMBL" id="OAO14121.1"/>
    </source>
</evidence>
<dbReference type="PANTHER" id="PTHR15615">
    <property type="match status" value="1"/>
</dbReference>
<dbReference type="CDD" id="cd20558">
    <property type="entry name" value="CYCLIN_ScPCL7-like"/>
    <property type="match status" value="1"/>
</dbReference>
<dbReference type="InterPro" id="IPR013922">
    <property type="entry name" value="Cyclin_PHO80-like"/>
</dbReference>